<dbReference type="OrthoDB" id="2393824at2759"/>
<comment type="subcellular location">
    <subcellularLocation>
        <location evidence="1">Host cell</location>
    </subcellularLocation>
    <subcellularLocation>
        <location evidence="2">Secreted</location>
    </subcellularLocation>
</comment>
<evidence type="ECO:0000256" key="3">
    <source>
        <dbReference type="ARBA" id="ARBA00022525"/>
    </source>
</evidence>
<reference evidence="6 7" key="1">
    <citation type="submission" date="2016-05" db="EMBL/GenBank/DDBJ databases">
        <title>Genome sequencing reveals origins of a unique bacterial endosymbiosis in the earliest lineages of terrestrial Fungi.</title>
        <authorList>
            <consortium name="DOE Joint Genome Institute"/>
            <person name="Uehling J."/>
            <person name="Gryganskyi A."/>
            <person name="Hameed K."/>
            <person name="Tschaplinski T."/>
            <person name="Misztal P."/>
            <person name="Wu S."/>
            <person name="Desiro A."/>
            <person name="Vande Pol N."/>
            <person name="Du Z.-Y."/>
            <person name="Zienkiewicz A."/>
            <person name="Zienkiewicz K."/>
            <person name="Morin E."/>
            <person name="Tisserant E."/>
            <person name="Splivallo R."/>
            <person name="Hainaut M."/>
            <person name="Henrissat B."/>
            <person name="Ohm R."/>
            <person name="Kuo A."/>
            <person name="Yan J."/>
            <person name="Lipzen A."/>
            <person name="Nolan M."/>
            <person name="Labutti K."/>
            <person name="Barry K."/>
            <person name="Goldstein A."/>
            <person name="Labbe J."/>
            <person name="Schadt C."/>
            <person name="Tuskan G."/>
            <person name="Grigoriev I."/>
            <person name="Martin F."/>
            <person name="Vilgalys R."/>
            <person name="Bonito G."/>
        </authorList>
    </citation>
    <scope>NUCLEOTIDE SEQUENCE [LARGE SCALE GENOMIC DNA]</scope>
    <source>
        <strain evidence="6 7">AG-77</strain>
    </source>
</reference>
<feature type="compositionally biased region" description="Basic and acidic residues" evidence="4">
    <location>
        <begin position="944"/>
        <end position="956"/>
    </location>
</feature>
<evidence type="ECO:0000313" key="7">
    <source>
        <dbReference type="Proteomes" id="UP000078512"/>
    </source>
</evidence>
<evidence type="ECO:0000259" key="5">
    <source>
        <dbReference type="Pfam" id="PF20147"/>
    </source>
</evidence>
<name>A0A197JB67_9FUNG</name>
<keyword evidence="3" id="KW-0964">Secreted</keyword>
<protein>
    <recommendedName>
        <fullName evidence="5">Crinkler effector protein N-terminal domain-containing protein</fullName>
    </recommendedName>
</protein>
<evidence type="ECO:0000256" key="1">
    <source>
        <dbReference type="ARBA" id="ARBA00004340"/>
    </source>
</evidence>
<gene>
    <name evidence="6" type="ORF">K457DRAFT_1825611</name>
</gene>
<evidence type="ECO:0000256" key="2">
    <source>
        <dbReference type="ARBA" id="ARBA00004613"/>
    </source>
</evidence>
<dbReference type="AlphaFoldDB" id="A0A197JB67"/>
<evidence type="ECO:0000256" key="4">
    <source>
        <dbReference type="SAM" id="MobiDB-lite"/>
    </source>
</evidence>
<dbReference type="InterPro" id="IPR045379">
    <property type="entry name" value="Crinkler_N"/>
</dbReference>
<dbReference type="GO" id="GO:0005576">
    <property type="term" value="C:extracellular region"/>
    <property type="evidence" value="ECO:0007669"/>
    <property type="project" value="UniProtKB-SubCell"/>
</dbReference>
<organism evidence="6 7">
    <name type="scientific">Linnemannia elongata AG-77</name>
    <dbReference type="NCBI Taxonomy" id="1314771"/>
    <lineage>
        <taxon>Eukaryota</taxon>
        <taxon>Fungi</taxon>
        <taxon>Fungi incertae sedis</taxon>
        <taxon>Mucoromycota</taxon>
        <taxon>Mortierellomycotina</taxon>
        <taxon>Mortierellomycetes</taxon>
        <taxon>Mortierellales</taxon>
        <taxon>Mortierellaceae</taxon>
        <taxon>Linnemannia</taxon>
    </lineage>
</organism>
<dbReference type="GO" id="GO:0043657">
    <property type="term" value="C:host cell"/>
    <property type="evidence" value="ECO:0007669"/>
    <property type="project" value="UniProtKB-SubCell"/>
</dbReference>
<proteinExistence type="predicted"/>
<feature type="domain" description="Crinkler effector protein N-terminal" evidence="5">
    <location>
        <begin position="6"/>
        <end position="105"/>
    </location>
</feature>
<dbReference type="Pfam" id="PF20147">
    <property type="entry name" value="Crinkler"/>
    <property type="match status" value="1"/>
</dbReference>
<keyword evidence="7" id="KW-1185">Reference proteome</keyword>
<evidence type="ECO:0000313" key="6">
    <source>
        <dbReference type="EMBL" id="OAQ22283.1"/>
    </source>
</evidence>
<accession>A0A197JB67</accession>
<dbReference type="Proteomes" id="UP000078512">
    <property type="component" value="Unassembled WGS sequence"/>
</dbReference>
<dbReference type="EMBL" id="KV442185">
    <property type="protein sequence ID" value="OAQ22283.1"/>
    <property type="molecule type" value="Genomic_DNA"/>
</dbReference>
<feature type="region of interest" description="Disordered" evidence="4">
    <location>
        <begin position="944"/>
        <end position="966"/>
    </location>
</feature>
<sequence>MTDNLLTLFCLVDGDSMPFSVDIDASKTVDHLKDAIKTKKAPEFDDIAADKLVLWRVSIPLVPKKDRKDISLDDIPSKEELDETDDLSDVFPDKPPKKTIHIIVQRPPPVHAPVPTRASTPLSDHLSDEYVRKAPPVSPRLAREAFNTVLERLEKNTFHANTPISRFLRSFVEGDLAIPDANCCVKGLPRTWLRSRTFAQESTQPALYLLHPRRPHQTTTTPPSVTALHTIKKFQNNDMITFFGVSGCGKTRAVVEMLAQNWGFYLNGSQADRGSKDVTTLFESAQEMPARYLSSDKVQNGLNIQAITGCLLISRLMVLQHCLSLGRHDTFTCDRWMLLQVCPGAFDVAVPDVFDIAFRAILRAYHDQTPALPLPSLKILLRDRFRQVQSQISSFTSDSLTSKLLVVLDEAQTLSDHGKDYFVSSADSRDLRSILSPIIHGLRNISESGRDYCVVTCGTGIGADELEILVGSGGIAATLDQIDHRIVDFPGWETEEQVAMYINNLGDAMSEDDRARLHTLIPEAAVQELFFRLRGRFRPIITTIEDIIAKGSTSYWREAIEGRVQALVCYPARFPMRGNLCSDIKRMLDKVAKDPTKYADAVELKHVLKQTVVHRASLGLPWSLRGEEPILVESAFGRLRIAADKSAAGKTISTIIDEPFVFQAAYNFIKNEDEGFYKHFREQYRDLQDPQSEGKIFERHAPLDLIYAFHKKQLKQELFSIPKAAVHRSTTKLKTPIPQFEPVTFPRRLFEHPATIVGWEGYEWGARYKETLTMSDFLDAHYKHGSRRGDSTVPPFYYPESSPSGPDIVFVLQIDDQLYPVFVQNKLLNDIFPGDVEEARLTVHETRLKTYLPNLATYCPGGKYLSLIYAYPAIAKAPREGWNSGDLWDSESEIGTDHNQVLKAGDMPLMQLLMIIDGSNMRDFVPGGVVDLLDSVKGVKRVHDQLDSSGRADKKPMLTTQPKSCS</sequence>